<reference evidence="1 2" key="1">
    <citation type="submission" date="2018-10" db="EMBL/GenBank/DDBJ databases">
        <title>Isolation from soil.</title>
        <authorList>
            <person name="Hu J."/>
        </authorList>
    </citation>
    <scope>NUCLEOTIDE SEQUENCE [LARGE SCALE GENOMIC DNA]</scope>
    <source>
        <strain evidence="1 2">NEAU-Ht49</strain>
    </source>
</reference>
<protein>
    <submittedName>
        <fullName evidence="1">Uncharacterized protein</fullName>
    </submittedName>
</protein>
<gene>
    <name evidence="1" type="ORF">EBO15_38730</name>
</gene>
<dbReference type="OrthoDB" id="3466756at2"/>
<comment type="caution">
    <text evidence="1">The sequence shown here is derived from an EMBL/GenBank/DDBJ whole genome shotgun (WGS) entry which is preliminary data.</text>
</comment>
<evidence type="ECO:0000313" key="2">
    <source>
        <dbReference type="Proteomes" id="UP000282674"/>
    </source>
</evidence>
<dbReference type="RefSeq" id="WP_122199444.1">
    <property type="nucleotide sequence ID" value="NZ_JBHSKC010000025.1"/>
</dbReference>
<name>A0A3M2LFV2_9ACTN</name>
<sequence length="330" mass="36233">MWEKTSKRRDHRPDADAADLEAQVIAFGESLQAHTATPDDAKSRRDLSRALDAYDAATKALDGTPDAERTLRALHTGRQALDRLNARLTGRPRPQQLPLCFFDARHGPATTHARWGSSNGRPITIAVCAADALHLKEGRAPHMSRTVQEAFASELPGGSTTSHQVELPRERPRVLIVRTERPARVELRFENKDRRSSRFYALGGGPDPVVARVPAPGTRRTLRFTATFPDGEAAAWTVSAEPAHTIPNVDDDGRRGDGSDVIRFEGTAEAWILRHRGRGQVALEALDDDLAFVASVASGDGDVDLEFRSPGPGYYQLRAHGTWLLHPDRS</sequence>
<evidence type="ECO:0000313" key="1">
    <source>
        <dbReference type="EMBL" id="RMI36391.1"/>
    </source>
</evidence>
<organism evidence="1 2">
    <name type="scientific">Actinomadura harenae</name>
    <dbReference type="NCBI Taxonomy" id="2483351"/>
    <lineage>
        <taxon>Bacteria</taxon>
        <taxon>Bacillati</taxon>
        <taxon>Actinomycetota</taxon>
        <taxon>Actinomycetes</taxon>
        <taxon>Streptosporangiales</taxon>
        <taxon>Thermomonosporaceae</taxon>
        <taxon>Actinomadura</taxon>
    </lineage>
</organism>
<proteinExistence type="predicted"/>
<accession>A0A3M2LFV2</accession>
<keyword evidence="2" id="KW-1185">Reference proteome</keyword>
<dbReference type="EMBL" id="RFFG01000138">
    <property type="protein sequence ID" value="RMI36391.1"/>
    <property type="molecule type" value="Genomic_DNA"/>
</dbReference>
<dbReference type="AlphaFoldDB" id="A0A3M2LFV2"/>
<dbReference type="Proteomes" id="UP000282674">
    <property type="component" value="Unassembled WGS sequence"/>
</dbReference>